<accession>A0AAD7RVV6</accession>
<name>A0AAD7RVV6_9TELE</name>
<protein>
    <submittedName>
        <fullName evidence="1">Uncharacterized protein</fullName>
    </submittedName>
</protein>
<dbReference type="Proteomes" id="UP001221898">
    <property type="component" value="Unassembled WGS sequence"/>
</dbReference>
<proteinExistence type="predicted"/>
<evidence type="ECO:0000313" key="1">
    <source>
        <dbReference type="EMBL" id="KAJ8391225.1"/>
    </source>
</evidence>
<comment type="caution">
    <text evidence="1">The sequence shown here is derived from an EMBL/GenBank/DDBJ whole genome shotgun (WGS) entry which is preliminary data.</text>
</comment>
<reference evidence="1" key="1">
    <citation type="journal article" date="2023" name="Science">
        <title>Genome structures resolve the early diversification of teleost fishes.</title>
        <authorList>
            <person name="Parey E."/>
            <person name="Louis A."/>
            <person name="Montfort J."/>
            <person name="Bouchez O."/>
            <person name="Roques C."/>
            <person name="Iampietro C."/>
            <person name="Lluch J."/>
            <person name="Castinel A."/>
            <person name="Donnadieu C."/>
            <person name="Desvignes T."/>
            <person name="Floi Bucao C."/>
            <person name="Jouanno E."/>
            <person name="Wen M."/>
            <person name="Mejri S."/>
            <person name="Dirks R."/>
            <person name="Jansen H."/>
            <person name="Henkel C."/>
            <person name="Chen W.J."/>
            <person name="Zahm M."/>
            <person name="Cabau C."/>
            <person name="Klopp C."/>
            <person name="Thompson A.W."/>
            <person name="Robinson-Rechavi M."/>
            <person name="Braasch I."/>
            <person name="Lecointre G."/>
            <person name="Bobe J."/>
            <person name="Postlethwait J.H."/>
            <person name="Berthelot C."/>
            <person name="Roest Crollius H."/>
            <person name="Guiguen Y."/>
        </authorList>
    </citation>
    <scope>NUCLEOTIDE SEQUENCE</scope>
    <source>
        <strain evidence="1">NC1722</strain>
    </source>
</reference>
<gene>
    <name evidence="1" type="ORF">AAFF_G00094920</name>
</gene>
<dbReference type="AlphaFoldDB" id="A0AAD7RVV6"/>
<evidence type="ECO:0000313" key="2">
    <source>
        <dbReference type="Proteomes" id="UP001221898"/>
    </source>
</evidence>
<organism evidence="1 2">
    <name type="scientific">Aldrovandia affinis</name>
    <dbReference type="NCBI Taxonomy" id="143900"/>
    <lineage>
        <taxon>Eukaryota</taxon>
        <taxon>Metazoa</taxon>
        <taxon>Chordata</taxon>
        <taxon>Craniata</taxon>
        <taxon>Vertebrata</taxon>
        <taxon>Euteleostomi</taxon>
        <taxon>Actinopterygii</taxon>
        <taxon>Neopterygii</taxon>
        <taxon>Teleostei</taxon>
        <taxon>Notacanthiformes</taxon>
        <taxon>Halosauridae</taxon>
        <taxon>Aldrovandia</taxon>
    </lineage>
</organism>
<keyword evidence="2" id="KW-1185">Reference proteome</keyword>
<dbReference type="EMBL" id="JAINUG010000160">
    <property type="protein sequence ID" value="KAJ8391225.1"/>
    <property type="molecule type" value="Genomic_DNA"/>
</dbReference>
<sequence>MERRPENRALLVINDIMARGSPDSTFKRSPLVTGGGESGVIALFRCTRAETRAVSAGSLSAGDVCAHGFPQSAPVSPIHQNLNFQVRSALLTSRGFAI</sequence>